<organism evidence="1">
    <name type="scientific">metagenome</name>
    <dbReference type="NCBI Taxonomy" id="256318"/>
    <lineage>
        <taxon>unclassified sequences</taxon>
        <taxon>metagenomes</taxon>
    </lineage>
</organism>
<sequence>MVPASDRLSLRRTGLRSILLRDYLQVVGICRRRQHIDKTPPKSLRVPLIDTARLHWQSQTTLLSEHADALGANRIQWTGNFPPAMFLGPMRLLARGPRPN</sequence>
<protein>
    <submittedName>
        <fullName evidence="1">Uncharacterized protein</fullName>
    </submittedName>
</protein>
<proteinExistence type="predicted"/>
<dbReference type="AlphaFoldDB" id="A0A380T8B5"/>
<evidence type="ECO:0000313" key="1">
    <source>
        <dbReference type="EMBL" id="SUS03332.1"/>
    </source>
</evidence>
<gene>
    <name evidence="1" type="ORF">DF3PB_10084</name>
</gene>
<accession>A0A380T8B5</accession>
<reference evidence="1" key="1">
    <citation type="submission" date="2018-07" db="EMBL/GenBank/DDBJ databases">
        <authorList>
            <person name="Quirk P.G."/>
            <person name="Krulwich T.A."/>
        </authorList>
    </citation>
    <scope>NUCLEOTIDE SEQUENCE</scope>
</reference>
<dbReference type="EMBL" id="UIDG01000001">
    <property type="protein sequence ID" value="SUS03332.1"/>
    <property type="molecule type" value="Genomic_DNA"/>
</dbReference>
<name>A0A380T8B5_9ZZZZ</name>